<reference evidence="9 10" key="1">
    <citation type="journal article" date="2018" name="Front. Microbiol.">
        <title>Description and Comparative Genomics of Macrococcus caseolyticus subsp. hominis subsp. nov., Macrococcus goetzii sp. nov., Macrococcus epidermidis sp. nov., and Macrococcus bohemicus sp. nov., Novel Macrococci From Human Clinical Material With Virulence Potential and Suspected Uptake of Foreign DNA by Natural Transformation.</title>
        <authorList>
            <person name="Maslanova I."/>
            <person name="Wertheimer Z."/>
            <person name="Sedlacek I."/>
            <person name="Svec P."/>
            <person name="Indrakova A."/>
            <person name="Kovarovic V."/>
            <person name="Schumann P."/>
            <person name="Sproer C."/>
            <person name="Kralova S."/>
            <person name="Sedo O."/>
            <person name="Kristofova L."/>
            <person name="Vrbovska V."/>
            <person name="Fuzik T."/>
            <person name="Petras P."/>
            <person name="Zdrahal Z."/>
            <person name="Ruzickova V."/>
            <person name="Doskar J."/>
            <person name="Pantucek R."/>
        </authorList>
    </citation>
    <scope>NUCLEOTIDE SEQUENCE [LARGE SCALE GENOMIC DNA]</scope>
    <source>
        <strain evidence="9 10">01/688</strain>
    </source>
</reference>
<dbReference type="InterPro" id="IPR050313">
    <property type="entry name" value="Carb_Metab_HTH_regulators"/>
</dbReference>
<dbReference type="SMART" id="SM00420">
    <property type="entry name" value="HTH_DEOR"/>
    <property type="match status" value="1"/>
</dbReference>
<keyword evidence="3" id="KW-0423">Lactose metabolism</keyword>
<accession>A0A327ZUJ3</accession>
<keyword evidence="6" id="KW-0804">Transcription</keyword>
<keyword evidence="2" id="KW-0678">Repressor</keyword>
<dbReference type="GO" id="GO:0005988">
    <property type="term" value="P:lactose metabolic process"/>
    <property type="evidence" value="ECO:0007669"/>
    <property type="project" value="UniProtKB-KW"/>
</dbReference>
<dbReference type="SUPFAM" id="SSF46785">
    <property type="entry name" value="Winged helix' DNA-binding domain"/>
    <property type="match status" value="1"/>
</dbReference>
<dbReference type="GO" id="GO:0003677">
    <property type="term" value="F:DNA binding"/>
    <property type="evidence" value="ECO:0007669"/>
    <property type="project" value="UniProtKB-KW"/>
</dbReference>
<dbReference type="InterPro" id="IPR001034">
    <property type="entry name" value="DeoR_HTH"/>
</dbReference>
<dbReference type="SUPFAM" id="SSF100950">
    <property type="entry name" value="NagB/RpiA/CoA transferase-like"/>
    <property type="match status" value="1"/>
</dbReference>
<dbReference type="PROSITE" id="PS00894">
    <property type="entry name" value="HTH_DEOR_1"/>
    <property type="match status" value="1"/>
</dbReference>
<dbReference type="PANTHER" id="PTHR30363">
    <property type="entry name" value="HTH-TYPE TRANSCRIPTIONAL REGULATOR SRLR-RELATED"/>
    <property type="match status" value="1"/>
</dbReference>
<evidence type="ECO:0000256" key="1">
    <source>
        <dbReference type="ARBA" id="ARBA00021390"/>
    </source>
</evidence>
<dbReference type="PANTHER" id="PTHR30363:SF4">
    <property type="entry name" value="GLYCEROL-3-PHOSPHATE REGULON REPRESSOR"/>
    <property type="match status" value="1"/>
</dbReference>
<evidence type="ECO:0000256" key="4">
    <source>
        <dbReference type="ARBA" id="ARBA00023015"/>
    </source>
</evidence>
<comment type="caution">
    <text evidence="9">The sequence shown here is derived from an EMBL/GenBank/DDBJ whole genome shotgun (WGS) entry which is preliminary data.</text>
</comment>
<protein>
    <recommendedName>
        <fullName evidence="1">Lactose phosphotransferase system repressor</fullName>
    </recommendedName>
</protein>
<dbReference type="Pfam" id="PF00455">
    <property type="entry name" value="DeoRC"/>
    <property type="match status" value="1"/>
</dbReference>
<evidence type="ECO:0000256" key="3">
    <source>
        <dbReference type="ARBA" id="ARBA00022736"/>
    </source>
</evidence>
<comment type="function">
    <text evidence="7">Repressor of the lactose catabolism operon. Galactose-6-phosphate is the inducer.</text>
</comment>
<evidence type="ECO:0000256" key="6">
    <source>
        <dbReference type="ARBA" id="ARBA00023163"/>
    </source>
</evidence>
<dbReference type="GO" id="GO:0003700">
    <property type="term" value="F:DNA-binding transcription factor activity"/>
    <property type="evidence" value="ECO:0007669"/>
    <property type="project" value="InterPro"/>
</dbReference>
<dbReference type="Gene3D" id="1.10.10.10">
    <property type="entry name" value="Winged helix-like DNA-binding domain superfamily/Winged helix DNA-binding domain"/>
    <property type="match status" value="1"/>
</dbReference>
<dbReference type="PROSITE" id="PS51000">
    <property type="entry name" value="HTH_DEOR_2"/>
    <property type="match status" value="1"/>
</dbReference>
<dbReference type="RefSeq" id="WP_111714141.1">
    <property type="nucleotide sequence ID" value="NZ_JBHSSR010000001.1"/>
</dbReference>
<evidence type="ECO:0000313" key="9">
    <source>
        <dbReference type="EMBL" id="RAK45962.1"/>
    </source>
</evidence>
<dbReference type="InterPro" id="IPR036390">
    <property type="entry name" value="WH_DNA-bd_sf"/>
</dbReference>
<keyword evidence="5" id="KW-0238">DNA-binding</keyword>
<dbReference type="Proteomes" id="UP000249808">
    <property type="component" value="Unassembled WGS sequence"/>
</dbReference>
<evidence type="ECO:0000256" key="2">
    <source>
        <dbReference type="ARBA" id="ARBA00022491"/>
    </source>
</evidence>
<dbReference type="SMART" id="SM01134">
    <property type="entry name" value="DeoRC"/>
    <property type="match status" value="1"/>
</dbReference>
<keyword evidence="10" id="KW-1185">Reference proteome</keyword>
<dbReference type="Gene3D" id="3.40.50.1360">
    <property type="match status" value="1"/>
</dbReference>
<evidence type="ECO:0000256" key="5">
    <source>
        <dbReference type="ARBA" id="ARBA00023125"/>
    </source>
</evidence>
<sequence>MTVDERYNEILNLLLKHKKLRSKETAHLLNVSFETIRRDFEALELQGKLKRVHGGAEYIEPKSDVEKNFIERENLYAEEKKEIARKATQFVKEGMSIALDVSTTNTAIARCLARKFNRLTIITNSLPIIEIVAKITTFTVIVPGGVLYNQERCIIGDVAIEHISKYNIDLFFMSLSGIDMHKGFTDYGMEEVKIKKAFHSRAQTVVAVADHSKFDNVSLIHLGDDQLCDVIISDERLAENIKEKYASKYKII</sequence>
<organism evidence="9 10">
    <name type="scientific">Macrococcus epidermidis</name>
    <dbReference type="NCBI Taxonomy" id="1902580"/>
    <lineage>
        <taxon>Bacteria</taxon>
        <taxon>Bacillati</taxon>
        <taxon>Bacillota</taxon>
        <taxon>Bacilli</taxon>
        <taxon>Bacillales</taxon>
        <taxon>Staphylococcaceae</taxon>
        <taxon>Macrococcus</taxon>
    </lineage>
</organism>
<dbReference type="AlphaFoldDB" id="A0A327ZUJ3"/>
<dbReference type="InterPro" id="IPR014036">
    <property type="entry name" value="DeoR-like_C"/>
</dbReference>
<dbReference type="InterPro" id="IPR018356">
    <property type="entry name" value="Tscrpt_reg_HTH_DeoR_CS"/>
</dbReference>
<name>A0A327ZUJ3_9STAP</name>
<gene>
    <name evidence="9" type="ORF">BHU61_00520</name>
</gene>
<dbReference type="InterPro" id="IPR036388">
    <property type="entry name" value="WH-like_DNA-bd_sf"/>
</dbReference>
<dbReference type="InterPro" id="IPR037171">
    <property type="entry name" value="NagB/RpiA_transferase-like"/>
</dbReference>
<evidence type="ECO:0000313" key="10">
    <source>
        <dbReference type="Proteomes" id="UP000249808"/>
    </source>
</evidence>
<evidence type="ECO:0000256" key="7">
    <source>
        <dbReference type="ARBA" id="ARBA00024937"/>
    </source>
</evidence>
<dbReference type="EMBL" id="PZJH01000001">
    <property type="protein sequence ID" value="RAK45962.1"/>
    <property type="molecule type" value="Genomic_DNA"/>
</dbReference>
<feature type="domain" description="HTH deoR-type" evidence="8">
    <location>
        <begin position="3"/>
        <end position="58"/>
    </location>
</feature>
<proteinExistence type="predicted"/>
<dbReference type="Pfam" id="PF08220">
    <property type="entry name" value="HTH_DeoR"/>
    <property type="match status" value="1"/>
</dbReference>
<dbReference type="PRINTS" id="PR00037">
    <property type="entry name" value="HTHLACR"/>
</dbReference>
<evidence type="ECO:0000259" key="8">
    <source>
        <dbReference type="PROSITE" id="PS51000"/>
    </source>
</evidence>
<keyword evidence="4" id="KW-0805">Transcription regulation</keyword>